<sequence>MKKFLLTFTFAALANGAAAGDWPGFRGPLGNGVSDEVGLPVALDAKKHIAWRTDLPGRGLSSPLVVGDRVFVTASGGTRQDRLQVLCLNAADGSVIWQRQFWAMGSTVCHDKTSIAAPTPVTDGKLLFALFSSNDLFSLDLDGNLQWLRGLTVDYPNARNSLGMASSLVLAGGVLVAQVENDSESFTAGLSKRSGANLWKIVRTKSSNWTTATVQKTKSGAEWVLLQSGKGIHAVNPKTGEVAWHYADGAATIPSSALAAGVLYVPSHGVTALELADDGKSFRQKWRSSRLRPDTASLLVHRDRVYSLNSAGVLGCGDAASGQRLWQLRLDGPFGGSPVVA</sequence>
<dbReference type="InterPro" id="IPR002372">
    <property type="entry name" value="PQQ_rpt_dom"/>
</dbReference>
<evidence type="ECO:0000313" key="2">
    <source>
        <dbReference type="EMBL" id="SVB55093.1"/>
    </source>
</evidence>
<dbReference type="AlphaFoldDB" id="A0A382EYP3"/>
<evidence type="ECO:0000259" key="1">
    <source>
        <dbReference type="Pfam" id="PF13360"/>
    </source>
</evidence>
<dbReference type="InterPro" id="IPR011047">
    <property type="entry name" value="Quinoprotein_ADH-like_sf"/>
</dbReference>
<feature type="domain" description="Pyrrolo-quinoline quinone repeat" evidence="1">
    <location>
        <begin position="35"/>
        <end position="151"/>
    </location>
</feature>
<gene>
    <name evidence="2" type="ORF">METZ01_LOCUS207947</name>
</gene>
<protein>
    <recommendedName>
        <fullName evidence="1">Pyrrolo-quinoline quinone repeat domain-containing protein</fullName>
    </recommendedName>
</protein>
<dbReference type="SUPFAM" id="SSF50998">
    <property type="entry name" value="Quinoprotein alcohol dehydrogenase-like"/>
    <property type="match status" value="1"/>
</dbReference>
<dbReference type="Pfam" id="PF13360">
    <property type="entry name" value="PQQ_2"/>
    <property type="match status" value="3"/>
</dbReference>
<feature type="non-terminal residue" evidence="2">
    <location>
        <position position="341"/>
    </location>
</feature>
<dbReference type="EMBL" id="UINC01046720">
    <property type="protein sequence ID" value="SVB55093.1"/>
    <property type="molecule type" value="Genomic_DNA"/>
</dbReference>
<reference evidence="2" key="1">
    <citation type="submission" date="2018-05" db="EMBL/GenBank/DDBJ databases">
        <authorList>
            <person name="Lanie J.A."/>
            <person name="Ng W.-L."/>
            <person name="Kazmierczak K.M."/>
            <person name="Andrzejewski T.M."/>
            <person name="Davidsen T.M."/>
            <person name="Wayne K.J."/>
            <person name="Tettelin H."/>
            <person name="Glass J.I."/>
            <person name="Rusch D."/>
            <person name="Podicherti R."/>
            <person name="Tsui H.-C.T."/>
            <person name="Winkler M.E."/>
        </authorList>
    </citation>
    <scope>NUCLEOTIDE SEQUENCE</scope>
</reference>
<proteinExistence type="predicted"/>
<dbReference type="PANTHER" id="PTHR34512:SF30">
    <property type="entry name" value="OUTER MEMBRANE PROTEIN ASSEMBLY FACTOR BAMB"/>
    <property type="match status" value="1"/>
</dbReference>
<accession>A0A382EYP3</accession>
<dbReference type="Gene3D" id="2.130.10.10">
    <property type="entry name" value="YVTN repeat-like/Quinoprotein amine dehydrogenase"/>
    <property type="match status" value="2"/>
</dbReference>
<feature type="domain" description="Pyrrolo-quinoline quinone repeat" evidence="1">
    <location>
        <begin position="165"/>
        <end position="248"/>
    </location>
</feature>
<feature type="domain" description="Pyrrolo-quinoline quinone repeat" evidence="1">
    <location>
        <begin position="284"/>
        <end position="341"/>
    </location>
</feature>
<organism evidence="2">
    <name type="scientific">marine metagenome</name>
    <dbReference type="NCBI Taxonomy" id="408172"/>
    <lineage>
        <taxon>unclassified sequences</taxon>
        <taxon>metagenomes</taxon>
        <taxon>ecological metagenomes</taxon>
    </lineage>
</organism>
<dbReference type="InterPro" id="IPR015943">
    <property type="entry name" value="WD40/YVTN_repeat-like_dom_sf"/>
</dbReference>
<dbReference type="PANTHER" id="PTHR34512">
    <property type="entry name" value="CELL SURFACE PROTEIN"/>
    <property type="match status" value="1"/>
</dbReference>
<name>A0A382EYP3_9ZZZZ</name>